<accession>A0A1W1ZEH4</accession>
<evidence type="ECO:0000313" key="5">
    <source>
        <dbReference type="EMBL" id="SMC46859.1"/>
    </source>
</evidence>
<dbReference type="Pfam" id="PF24568">
    <property type="entry name" value="CC_PcsB"/>
    <property type="match status" value="1"/>
</dbReference>
<evidence type="ECO:0000259" key="4">
    <source>
        <dbReference type="Pfam" id="PF24568"/>
    </source>
</evidence>
<keyword evidence="1" id="KW-0732">Signal</keyword>
<dbReference type="AlphaFoldDB" id="A0A1W1ZEH4"/>
<feature type="domain" description="M23ase beta-sheet core" evidence="3">
    <location>
        <begin position="295"/>
        <end position="390"/>
    </location>
</feature>
<gene>
    <name evidence="5" type="ORF">SAMN02745168_1012</name>
</gene>
<dbReference type="Gene3D" id="6.10.250.3150">
    <property type="match status" value="1"/>
</dbReference>
<dbReference type="InterPro" id="IPR011055">
    <property type="entry name" value="Dup_hybrid_motif"/>
</dbReference>
<feature type="coiled-coil region" evidence="2">
    <location>
        <begin position="172"/>
        <end position="266"/>
    </location>
</feature>
<dbReference type="Gene3D" id="2.70.70.10">
    <property type="entry name" value="Glucose Permease (Domain IIA)"/>
    <property type="match status" value="1"/>
</dbReference>
<dbReference type="Proteomes" id="UP000192790">
    <property type="component" value="Unassembled WGS sequence"/>
</dbReference>
<evidence type="ECO:0000313" key="6">
    <source>
        <dbReference type="Proteomes" id="UP000192790"/>
    </source>
</evidence>
<feature type="coiled-coil region" evidence="2">
    <location>
        <begin position="35"/>
        <end position="118"/>
    </location>
</feature>
<dbReference type="InterPro" id="IPR016047">
    <property type="entry name" value="M23ase_b-sheet_dom"/>
</dbReference>
<protein>
    <submittedName>
        <fullName evidence="5">Murein DD-endopeptidase MepM and murein hydrolase activator NlpD, contain LysM domain</fullName>
    </submittedName>
</protein>
<dbReference type="InterPro" id="IPR050570">
    <property type="entry name" value="Cell_wall_metabolism_enzyme"/>
</dbReference>
<evidence type="ECO:0000256" key="2">
    <source>
        <dbReference type="SAM" id="Coils"/>
    </source>
</evidence>
<keyword evidence="5" id="KW-0378">Hydrolase</keyword>
<evidence type="ECO:0000256" key="1">
    <source>
        <dbReference type="ARBA" id="ARBA00022729"/>
    </source>
</evidence>
<dbReference type="Pfam" id="PF01551">
    <property type="entry name" value="Peptidase_M23"/>
    <property type="match status" value="1"/>
</dbReference>
<evidence type="ECO:0000259" key="3">
    <source>
        <dbReference type="Pfam" id="PF01551"/>
    </source>
</evidence>
<proteinExistence type="predicted"/>
<keyword evidence="2" id="KW-0175">Coiled coil</keyword>
<dbReference type="PANTHER" id="PTHR21666">
    <property type="entry name" value="PEPTIDASE-RELATED"/>
    <property type="match status" value="1"/>
</dbReference>
<dbReference type="InterPro" id="IPR057309">
    <property type="entry name" value="PcsB_CC"/>
</dbReference>
<organism evidence="5 6">
    <name type="scientific">Papillibacter cinnamivorans DSM 12816</name>
    <dbReference type="NCBI Taxonomy" id="1122930"/>
    <lineage>
        <taxon>Bacteria</taxon>
        <taxon>Bacillati</taxon>
        <taxon>Bacillota</taxon>
        <taxon>Clostridia</taxon>
        <taxon>Eubacteriales</taxon>
        <taxon>Oscillospiraceae</taxon>
        <taxon>Papillibacter</taxon>
    </lineage>
</organism>
<dbReference type="GO" id="GO:0004222">
    <property type="term" value="F:metalloendopeptidase activity"/>
    <property type="evidence" value="ECO:0007669"/>
    <property type="project" value="TreeGrafter"/>
</dbReference>
<keyword evidence="6" id="KW-1185">Reference proteome</keyword>
<dbReference type="OrthoDB" id="5623881at2"/>
<dbReference type="EMBL" id="FWXW01000002">
    <property type="protein sequence ID" value="SMC46859.1"/>
    <property type="molecule type" value="Genomic_DNA"/>
</dbReference>
<dbReference type="STRING" id="1122930.SAMN02745168_1012"/>
<reference evidence="5 6" key="1">
    <citation type="submission" date="2017-04" db="EMBL/GenBank/DDBJ databases">
        <authorList>
            <person name="Afonso C.L."/>
            <person name="Miller P.J."/>
            <person name="Scott M.A."/>
            <person name="Spackman E."/>
            <person name="Goraichik I."/>
            <person name="Dimitrov K.M."/>
            <person name="Suarez D.L."/>
            <person name="Swayne D.E."/>
        </authorList>
    </citation>
    <scope>NUCLEOTIDE SEQUENCE [LARGE SCALE GENOMIC DNA]</scope>
    <source>
        <strain evidence="5 6">DSM 12816</strain>
    </source>
</reference>
<dbReference type="RefSeq" id="WP_084233652.1">
    <property type="nucleotide sequence ID" value="NZ_FWXW01000002.1"/>
</dbReference>
<feature type="domain" description="Peptidoglycan hydrolase PcsB coiled-coil" evidence="4">
    <location>
        <begin position="116"/>
        <end position="184"/>
    </location>
</feature>
<sequence length="394" mass="43719">MKQKTKKKIIMILSLALAALFILTLLISVLSATASAVTQDEIDALKGNAEELAQRKKELSSQLAALEANQNAAIQKRELLDQQIDVIQDQIQNLNSQIDDYTVQIEEQQTELTKTEELEKKQYALFCTRVRDMEETGTVSYWSVLFNSASFSDLLGNLDIIGEIMDYDQGIIDQLKATREKIAETKAGLEADKADVETARSELSDRQTELQTQLQTAQDLVSDIEKQSDKYSQTLADIDKEEEEVQAQIEAKIKELERQGKDTVSESDYLWPVPASHRITSPFGYREHPTQGGYKFHYGIDIGVATGNNVLASKSGTVILSQYSSSYGNYIVISHGGGNTTLYAHMSKRLVSEGDTVSQGDVIGYSGSTGWSTGPHVHFEITENGTRVDPETKF</sequence>
<name>A0A1W1ZEH4_9FIRM</name>
<dbReference type="CDD" id="cd12797">
    <property type="entry name" value="M23_peptidase"/>
    <property type="match status" value="1"/>
</dbReference>
<dbReference type="SUPFAM" id="SSF51261">
    <property type="entry name" value="Duplicated hybrid motif"/>
    <property type="match status" value="1"/>
</dbReference>
<dbReference type="PANTHER" id="PTHR21666:SF270">
    <property type="entry name" value="MUREIN HYDROLASE ACTIVATOR ENVC"/>
    <property type="match status" value="1"/>
</dbReference>